<dbReference type="PaxDb" id="67767-A0A0J7KAS0"/>
<reference evidence="1 2" key="1">
    <citation type="submission" date="2015-04" db="EMBL/GenBank/DDBJ databases">
        <title>Lasius niger genome sequencing.</title>
        <authorList>
            <person name="Konorov E.A."/>
            <person name="Nikitin M.A."/>
            <person name="Kirill M.V."/>
            <person name="Chang P."/>
        </authorList>
    </citation>
    <scope>NUCLEOTIDE SEQUENCE [LARGE SCALE GENOMIC DNA]</scope>
    <source>
        <tissue evidence="1">Whole</tissue>
    </source>
</reference>
<gene>
    <name evidence="1" type="ORF">RF55_13344</name>
</gene>
<protein>
    <submittedName>
        <fullName evidence="1">Uncharacterized protein</fullName>
    </submittedName>
</protein>
<dbReference type="Proteomes" id="UP000036403">
    <property type="component" value="Unassembled WGS sequence"/>
</dbReference>
<sequence>MPPGPGQMPANFFVQPVPGHIPFPPRGPGYIIVVQAPQAPQAIIDDVIANVVENGGNSSSMPPVGASASATTAAATTISAAAATSTTNICSATGTNICGASATTANTSGPK</sequence>
<organism evidence="1 2">
    <name type="scientific">Lasius niger</name>
    <name type="common">Black garden ant</name>
    <dbReference type="NCBI Taxonomy" id="67767"/>
    <lineage>
        <taxon>Eukaryota</taxon>
        <taxon>Metazoa</taxon>
        <taxon>Ecdysozoa</taxon>
        <taxon>Arthropoda</taxon>
        <taxon>Hexapoda</taxon>
        <taxon>Insecta</taxon>
        <taxon>Pterygota</taxon>
        <taxon>Neoptera</taxon>
        <taxon>Endopterygota</taxon>
        <taxon>Hymenoptera</taxon>
        <taxon>Apocrita</taxon>
        <taxon>Aculeata</taxon>
        <taxon>Formicoidea</taxon>
        <taxon>Formicidae</taxon>
        <taxon>Formicinae</taxon>
        <taxon>Lasius</taxon>
        <taxon>Lasius</taxon>
    </lineage>
</organism>
<evidence type="ECO:0000313" key="1">
    <source>
        <dbReference type="EMBL" id="KMQ87382.1"/>
    </source>
</evidence>
<dbReference type="EMBL" id="LBMM01010567">
    <property type="protein sequence ID" value="KMQ87382.1"/>
    <property type="molecule type" value="Genomic_DNA"/>
</dbReference>
<evidence type="ECO:0000313" key="2">
    <source>
        <dbReference type="Proteomes" id="UP000036403"/>
    </source>
</evidence>
<accession>A0A0J7KAS0</accession>
<dbReference type="AlphaFoldDB" id="A0A0J7KAS0"/>
<name>A0A0J7KAS0_LASNI</name>
<keyword evidence="2" id="KW-1185">Reference proteome</keyword>
<proteinExistence type="predicted"/>
<comment type="caution">
    <text evidence="1">The sequence shown here is derived from an EMBL/GenBank/DDBJ whole genome shotgun (WGS) entry which is preliminary data.</text>
</comment>